<comment type="caution">
    <text evidence="2">The sequence shown here is derived from an EMBL/GenBank/DDBJ whole genome shotgun (WGS) entry which is preliminary data.</text>
</comment>
<evidence type="ECO:0000256" key="1">
    <source>
        <dbReference type="SAM" id="Phobius"/>
    </source>
</evidence>
<feature type="transmembrane region" description="Helical" evidence="1">
    <location>
        <begin position="70"/>
        <end position="92"/>
    </location>
</feature>
<feature type="transmembrane region" description="Helical" evidence="1">
    <location>
        <begin position="39"/>
        <end position="58"/>
    </location>
</feature>
<accession>A0ABV9TZ01</accession>
<gene>
    <name evidence="2" type="ORF">ACFPCY_18880</name>
</gene>
<feature type="transmembrane region" description="Helical" evidence="1">
    <location>
        <begin position="98"/>
        <end position="116"/>
    </location>
</feature>
<reference evidence="3" key="1">
    <citation type="journal article" date="2019" name="Int. J. Syst. Evol. Microbiol.">
        <title>The Global Catalogue of Microorganisms (GCM) 10K type strain sequencing project: providing services to taxonomists for standard genome sequencing and annotation.</title>
        <authorList>
            <consortium name="The Broad Institute Genomics Platform"/>
            <consortium name="The Broad Institute Genome Sequencing Center for Infectious Disease"/>
            <person name="Wu L."/>
            <person name="Ma J."/>
        </authorList>
    </citation>
    <scope>NUCLEOTIDE SEQUENCE [LARGE SCALE GENOMIC DNA]</scope>
    <source>
        <strain evidence="3">KLKA75</strain>
    </source>
</reference>
<keyword evidence="1" id="KW-0472">Membrane</keyword>
<dbReference type="Proteomes" id="UP001595872">
    <property type="component" value="Unassembled WGS sequence"/>
</dbReference>
<keyword evidence="3" id="KW-1185">Reference proteome</keyword>
<feature type="transmembrane region" description="Helical" evidence="1">
    <location>
        <begin position="12"/>
        <end position="33"/>
    </location>
</feature>
<protein>
    <submittedName>
        <fullName evidence="2">Uncharacterized protein</fullName>
    </submittedName>
</protein>
<name>A0ABV9TZ01_9ACTN</name>
<evidence type="ECO:0000313" key="2">
    <source>
        <dbReference type="EMBL" id="MFC4909393.1"/>
    </source>
</evidence>
<dbReference type="EMBL" id="JBHSIT010000005">
    <property type="protein sequence ID" value="MFC4909393.1"/>
    <property type="molecule type" value="Genomic_DNA"/>
</dbReference>
<proteinExistence type="predicted"/>
<sequence>MRPTWRDGVATLVMAVNAGVYVAFLNGGAGLPLLAGVRWTTAFVLVLGVVGGCALGRAQDLNEGRPGRAGRAYLAVTTVLGFVAFGAGLIALVTGDEALLAMMFAAVTALWAAATLRHVLGRPTGGPIGPAARTPAGRTRAGRARGVNVYDGAWPERERAGHR</sequence>
<evidence type="ECO:0000313" key="3">
    <source>
        <dbReference type="Proteomes" id="UP001595872"/>
    </source>
</evidence>
<organism evidence="2 3">
    <name type="scientific">Actinomadura gamaensis</name>
    <dbReference type="NCBI Taxonomy" id="1763541"/>
    <lineage>
        <taxon>Bacteria</taxon>
        <taxon>Bacillati</taxon>
        <taxon>Actinomycetota</taxon>
        <taxon>Actinomycetes</taxon>
        <taxon>Streptosporangiales</taxon>
        <taxon>Thermomonosporaceae</taxon>
        <taxon>Actinomadura</taxon>
    </lineage>
</organism>
<keyword evidence="1" id="KW-0812">Transmembrane</keyword>
<dbReference type="RefSeq" id="WP_378256872.1">
    <property type="nucleotide sequence ID" value="NZ_JBHSIT010000005.1"/>
</dbReference>
<keyword evidence="1" id="KW-1133">Transmembrane helix</keyword>